<keyword evidence="3 6" id="KW-0658">Purine biosynthesis</keyword>
<evidence type="ECO:0000259" key="7">
    <source>
        <dbReference type="Pfam" id="PF00551"/>
    </source>
</evidence>
<feature type="domain" description="Formyl transferase N-terminal" evidence="7">
    <location>
        <begin position="12"/>
        <end position="187"/>
    </location>
</feature>
<comment type="catalytic activity">
    <reaction evidence="5 6">
        <text>N(1)-(5-phospho-beta-D-ribosyl)glycinamide + (6R)-10-formyltetrahydrofolate = N(2)-formyl-N(1)-(5-phospho-beta-D-ribosyl)glycinamide + (6S)-5,6,7,8-tetrahydrofolate + H(+)</text>
        <dbReference type="Rhea" id="RHEA:15053"/>
        <dbReference type="ChEBI" id="CHEBI:15378"/>
        <dbReference type="ChEBI" id="CHEBI:57453"/>
        <dbReference type="ChEBI" id="CHEBI:143788"/>
        <dbReference type="ChEBI" id="CHEBI:147286"/>
        <dbReference type="ChEBI" id="CHEBI:195366"/>
        <dbReference type="EC" id="2.1.2.2"/>
    </reaction>
</comment>
<dbReference type="InterPro" id="IPR004607">
    <property type="entry name" value="GART"/>
</dbReference>
<dbReference type="InterPro" id="IPR001555">
    <property type="entry name" value="GART_AS"/>
</dbReference>
<dbReference type="EMBL" id="CP157483">
    <property type="protein sequence ID" value="XBO44534.1"/>
    <property type="molecule type" value="Genomic_DNA"/>
</dbReference>
<dbReference type="PANTHER" id="PTHR43369">
    <property type="entry name" value="PHOSPHORIBOSYLGLYCINAMIDE FORMYLTRANSFERASE"/>
    <property type="match status" value="1"/>
</dbReference>
<accession>A0AAU7JWU8</accession>
<comment type="similarity">
    <text evidence="4 6">Belongs to the GART family.</text>
</comment>
<dbReference type="SUPFAM" id="SSF53328">
    <property type="entry name" value="Formyltransferase"/>
    <property type="match status" value="1"/>
</dbReference>
<dbReference type="PROSITE" id="PS00373">
    <property type="entry name" value="GART"/>
    <property type="match status" value="1"/>
</dbReference>
<dbReference type="InterPro" id="IPR036477">
    <property type="entry name" value="Formyl_transf_N_sf"/>
</dbReference>
<evidence type="ECO:0000256" key="6">
    <source>
        <dbReference type="HAMAP-Rule" id="MF_01930"/>
    </source>
</evidence>
<comment type="pathway">
    <text evidence="1 6">Purine metabolism; IMP biosynthesis via de novo pathway; N(2)-formyl-N(1)-(5-phospho-D-ribosyl)glycinamide from N(1)-(5-phospho-D-ribosyl)glycinamide (10-formyl THF route): step 1/1.</text>
</comment>
<comment type="function">
    <text evidence="6">Catalyzes the transfer of a formyl group from 10-formyltetrahydrofolate to 5-phospho-ribosyl-glycinamide (GAR), producing 5-phospho-ribosyl-N-formylglycinamide (FGAR) and tetrahydrofolate.</text>
</comment>
<keyword evidence="2 6" id="KW-0808">Transferase</keyword>
<organism evidence="8">
    <name type="scientific">Pedococcus sp. KACC 23699</name>
    <dbReference type="NCBI Taxonomy" id="3149228"/>
    <lineage>
        <taxon>Bacteria</taxon>
        <taxon>Bacillati</taxon>
        <taxon>Actinomycetota</taxon>
        <taxon>Actinomycetes</taxon>
        <taxon>Micrococcales</taxon>
        <taxon>Intrasporangiaceae</taxon>
        <taxon>Pedococcus</taxon>
    </lineage>
</organism>
<name>A0AAU7JWU8_9MICO</name>
<dbReference type="Pfam" id="PF00551">
    <property type="entry name" value="Formyl_trans_N"/>
    <property type="match status" value="1"/>
</dbReference>
<evidence type="ECO:0000313" key="8">
    <source>
        <dbReference type="EMBL" id="XBO44534.1"/>
    </source>
</evidence>
<dbReference type="RefSeq" id="WP_406832019.1">
    <property type="nucleotide sequence ID" value="NZ_CP157483.1"/>
</dbReference>
<evidence type="ECO:0000256" key="5">
    <source>
        <dbReference type="ARBA" id="ARBA00047664"/>
    </source>
</evidence>
<dbReference type="HAMAP" id="MF_01930">
    <property type="entry name" value="PurN"/>
    <property type="match status" value="1"/>
</dbReference>
<dbReference type="CDD" id="cd08645">
    <property type="entry name" value="FMT_core_GART"/>
    <property type="match status" value="1"/>
</dbReference>
<proteinExistence type="inferred from homology"/>
<dbReference type="GO" id="GO:0004644">
    <property type="term" value="F:phosphoribosylglycinamide formyltransferase activity"/>
    <property type="evidence" value="ECO:0007669"/>
    <property type="project" value="UniProtKB-UniRule"/>
</dbReference>
<feature type="site" description="Raises pKa of active site His" evidence="6">
    <location>
        <position position="151"/>
    </location>
</feature>
<dbReference type="Gene3D" id="3.40.50.170">
    <property type="entry name" value="Formyl transferase, N-terminal domain"/>
    <property type="match status" value="1"/>
</dbReference>
<dbReference type="FunFam" id="3.40.50.170:FF:000008">
    <property type="entry name" value="Phosphoribosylglycinamide formyltransferase"/>
    <property type="match status" value="1"/>
</dbReference>
<dbReference type="InterPro" id="IPR002376">
    <property type="entry name" value="Formyl_transf_N"/>
</dbReference>
<evidence type="ECO:0000256" key="4">
    <source>
        <dbReference type="ARBA" id="ARBA00038440"/>
    </source>
</evidence>
<feature type="binding site" evidence="6">
    <location>
        <begin position="20"/>
        <end position="22"/>
    </location>
    <ligand>
        <name>N(1)-(5-phospho-beta-D-ribosyl)glycinamide</name>
        <dbReference type="ChEBI" id="CHEBI:143788"/>
    </ligand>
</feature>
<dbReference type="GO" id="GO:0006189">
    <property type="term" value="P:'de novo' IMP biosynthetic process"/>
    <property type="evidence" value="ECO:0007669"/>
    <property type="project" value="UniProtKB-UniRule"/>
</dbReference>
<evidence type="ECO:0000256" key="3">
    <source>
        <dbReference type="ARBA" id="ARBA00022755"/>
    </source>
</evidence>
<feature type="binding site" evidence="6">
    <location>
        <position position="113"/>
    </location>
    <ligand>
        <name>(6R)-10-formyltetrahydrofolate</name>
        <dbReference type="ChEBI" id="CHEBI:195366"/>
    </ligand>
</feature>
<feature type="active site" description="Proton donor" evidence="6">
    <location>
        <position position="115"/>
    </location>
</feature>
<sequence>MTAAETTQPTGIVVLISGSGTNLQALIDATSDAAYGVRILAVGADRAGISGLHKAAAAGIPTFVCRVEDHESRADWDAALAERIADHEPAFVVSAGFMKLLGPRVLADHVVINTHPALLPAFPGAHAVRDALAAGASVTGCTVHVVDAGVDTGPVLAQSTVEVRQGDTEDTLHERIKAVEHPLLVNIVGRAAREGITVTDGKVSIP</sequence>
<evidence type="ECO:0000256" key="2">
    <source>
        <dbReference type="ARBA" id="ARBA00022679"/>
    </source>
</evidence>
<reference evidence="8" key="1">
    <citation type="submission" date="2024-05" db="EMBL/GenBank/DDBJ databases">
        <authorList>
            <person name="Kim S."/>
            <person name="Heo J."/>
            <person name="Choi H."/>
            <person name="Choi Y."/>
            <person name="Kwon S.-W."/>
            <person name="Kim Y."/>
        </authorList>
    </citation>
    <scope>NUCLEOTIDE SEQUENCE</scope>
    <source>
        <strain evidence="8">KACC 23699</strain>
    </source>
</reference>
<protein>
    <recommendedName>
        <fullName evidence="6">Phosphoribosylglycinamide formyltransferase</fullName>
        <ecNumber evidence="6">2.1.2.2</ecNumber>
    </recommendedName>
    <alternativeName>
        <fullName evidence="6">5'-phosphoribosylglycinamide transformylase</fullName>
    </alternativeName>
    <alternativeName>
        <fullName evidence="6">GAR transformylase</fullName>
        <shortName evidence="6">GART</shortName>
    </alternativeName>
</protein>
<dbReference type="PANTHER" id="PTHR43369:SF2">
    <property type="entry name" value="PHOSPHORIBOSYLGLYCINAMIDE FORMYLTRANSFERASE"/>
    <property type="match status" value="1"/>
</dbReference>
<gene>
    <name evidence="6 8" type="primary">purN</name>
    <name evidence="8" type="ORF">ABEG17_04115</name>
</gene>
<feature type="binding site" evidence="6">
    <location>
        <position position="73"/>
    </location>
    <ligand>
        <name>(6R)-10-formyltetrahydrofolate</name>
        <dbReference type="ChEBI" id="CHEBI:195366"/>
    </ligand>
</feature>
<dbReference type="EC" id="2.1.2.2" evidence="6"/>
<feature type="binding site" evidence="6">
    <location>
        <begin position="98"/>
        <end position="101"/>
    </location>
    <ligand>
        <name>(6R)-10-formyltetrahydrofolate</name>
        <dbReference type="ChEBI" id="CHEBI:195366"/>
    </ligand>
</feature>
<evidence type="ECO:0000256" key="1">
    <source>
        <dbReference type="ARBA" id="ARBA00005054"/>
    </source>
</evidence>
<dbReference type="NCBIfam" id="TIGR00639">
    <property type="entry name" value="PurN"/>
    <property type="match status" value="1"/>
</dbReference>
<dbReference type="AlphaFoldDB" id="A0AAU7JWU8"/>
<dbReference type="GO" id="GO:0005829">
    <property type="term" value="C:cytosol"/>
    <property type="evidence" value="ECO:0007669"/>
    <property type="project" value="TreeGrafter"/>
</dbReference>